<dbReference type="PANTHER" id="PTHR31009">
    <property type="entry name" value="S-ADENOSYL-L-METHIONINE:CARBOXYL METHYLTRANSFERASE FAMILY PROTEIN"/>
    <property type="match status" value="1"/>
</dbReference>
<evidence type="ECO:0000313" key="2">
    <source>
        <dbReference type="Proteomes" id="UP000287651"/>
    </source>
</evidence>
<dbReference type="Pfam" id="PF03492">
    <property type="entry name" value="Methyltransf_7"/>
    <property type="match status" value="1"/>
</dbReference>
<reference evidence="1 2" key="1">
    <citation type="journal article" date="2014" name="Agronomy (Basel)">
        <title>A Draft Genome Sequence for Ensete ventricosum, the Drought-Tolerant Tree Against Hunger.</title>
        <authorList>
            <person name="Harrison J."/>
            <person name="Moore K.A."/>
            <person name="Paszkiewicz K."/>
            <person name="Jones T."/>
            <person name="Grant M."/>
            <person name="Ambacheew D."/>
            <person name="Muzemil S."/>
            <person name="Studholme D.J."/>
        </authorList>
    </citation>
    <scope>NUCLEOTIDE SEQUENCE [LARGE SCALE GENOMIC DNA]</scope>
</reference>
<dbReference type="GO" id="GO:0008168">
    <property type="term" value="F:methyltransferase activity"/>
    <property type="evidence" value="ECO:0007669"/>
    <property type="project" value="InterPro"/>
</dbReference>
<protein>
    <recommendedName>
        <fullName evidence="3">Jasmonate O-methyltransferase</fullName>
    </recommendedName>
</protein>
<gene>
    <name evidence="1" type="ORF">B296_00004388</name>
</gene>
<sequence length="242" mass="27164">MFLWTSQDRIEWPMKCGLQTGTSLDQHLWNSLYPIFTLGRASWHSFDNTLFVVNSFNGFGGFPLFLQDPPANDIFDQSIQPPKKEKEEDLWTNTRSPAAKGLPSEAPQVHRRDMGMKVEQVLRMLGGTGEASSALNSFEFQVGSSSTVCMNLKCIAAYLITGLQLRYRRNHFIMTKSMLEDTIEGVYEMLLPERMVVADLGCSSGRNAMLVVSEVLDVVNGMWGGMGPQEPPEVQFFLNDLP</sequence>
<accession>A0A427ATM7</accession>
<evidence type="ECO:0000313" key="1">
    <source>
        <dbReference type="EMBL" id="RRT79624.1"/>
    </source>
</evidence>
<dbReference type="Gene3D" id="3.40.50.150">
    <property type="entry name" value="Vaccinia Virus protein VP39"/>
    <property type="match status" value="1"/>
</dbReference>
<comment type="caution">
    <text evidence="1">The sequence shown here is derived from an EMBL/GenBank/DDBJ whole genome shotgun (WGS) entry which is preliminary data.</text>
</comment>
<evidence type="ECO:0008006" key="3">
    <source>
        <dbReference type="Google" id="ProtNLM"/>
    </source>
</evidence>
<dbReference type="AlphaFoldDB" id="A0A427ATM7"/>
<dbReference type="SUPFAM" id="SSF53335">
    <property type="entry name" value="S-adenosyl-L-methionine-dependent methyltransferases"/>
    <property type="match status" value="1"/>
</dbReference>
<dbReference type="Proteomes" id="UP000287651">
    <property type="component" value="Unassembled WGS sequence"/>
</dbReference>
<dbReference type="InterPro" id="IPR005299">
    <property type="entry name" value="MeTrfase_7"/>
</dbReference>
<proteinExistence type="predicted"/>
<dbReference type="EMBL" id="AMZH03001352">
    <property type="protein sequence ID" value="RRT79624.1"/>
    <property type="molecule type" value="Genomic_DNA"/>
</dbReference>
<dbReference type="InterPro" id="IPR029063">
    <property type="entry name" value="SAM-dependent_MTases_sf"/>
</dbReference>
<organism evidence="1 2">
    <name type="scientific">Ensete ventricosum</name>
    <name type="common">Abyssinian banana</name>
    <name type="synonym">Musa ensete</name>
    <dbReference type="NCBI Taxonomy" id="4639"/>
    <lineage>
        <taxon>Eukaryota</taxon>
        <taxon>Viridiplantae</taxon>
        <taxon>Streptophyta</taxon>
        <taxon>Embryophyta</taxon>
        <taxon>Tracheophyta</taxon>
        <taxon>Spermatophyta</taxon>
        <taxon>Magnoliopsida</taxon>
        <taxon>Liliopsida</taxon>
        <taxon>Zingiberales</taxon>
        <taxon>Musaceae</taxon>
        <taxon>Ensete</taxon>
    </lineage>
</organism>
<name>A0A427ATM7_ENSVE</name>